<keyword evidence="6" id="KW-0677">Repeat</keyword>
<keyword evidence="8" id="KW-0752">Steroid biosynthesis</keyword>
<dbReference type="GO" id="GO:0005811">
    <property type="term" value="C:lipid droplet"/>
    <property type="evidence" value="ECO:0007669"/>
    <property type="project" value="UniProtKB-SubCell"/>
</dbReference>
<dbReference type="EMBL" id="BSXN01000105">
    <property type="protein sequence ID" value="GME67130.1"/>
    <property type="molecule type" value="Genomic_DNA"/>
</dbReference>
<proteinExistence type="inferred from homology"/>
<feature type="domain" description="Squalene cyclase C-terminal" evidence="15">
    <location>
        <begin position="384"/>
        <end position="717"/>
    </location>
</feature>
<dbReference type="GO" id="GO:0005789">
    <property type="term" value="C:endoplasmic reticulum membrane"/>
    <property type="evidence" value="ECO:0007669"/>
    <property type="project" value="UniProtKB-SubCell"/>
</dbReference>
<feature type="domain" description="Squalene cyclase N-terminal" evidence="16">
    <location>
        <begin position="76"/>
        <end position="361"/>
    </location>
</feature>
<dbReference type="InterPro" id="IPR032697">
    <property type="entry name" value="SQ_cyclase_N"/>
</dbReference>
<keyword evidence="5" id="KW-0551">Lipid droplet</keyword>
<dbReference type="Gene3D" id="1.50.10.20">
    <property type="match status" value="2"/>
</dbReference>
<dbReference type="InterPro" id="IPR002365">
    <property type="entry name" value="Terpene_synthase_CS"/>
</dbReference>
<dbReference type="Gene3D" id="6.20.120.20">
    <property type="match status" value="1"/>
</dbReference>
<evidence type="ECO:0000256" key="1">
    <source>
        <dbReference type="ARBA" id="ARBA00004406"/>
    </source>
</evidence>
<dbReference type="SUPFAM" id="SSF48239">
    <property type="entry name" value="Terpenoid cyclases/Protein prenyltransferases"/>
    <property type="match status" value="2"/>
</dbReference>
<dbReference type="EC" id="5.4.99.-" evidence="14"/>
<dbReference type="Pfam" id="PF13243">
    <property type="entry name" value="SQHop_cyclase_C"/>
    <property type="match status" value="1"/>
</dbReference>
<dbReference type="CDD" id="cd02892">
    <property type="entry name" value="SQCY_1"/>
    <property type="match status" value="1"/>
</dbReference>
<comment type="pathway">
    <text evidence="13">Terpene metabolism; lanosterol biosynthesis; lanosterol from farnesyl diphosphate: step 3/3.</text>
</comment>
<comment type="caution">
    <text evidence="17">The sequence shown here is derived from an EMBL/GenBank/DDBJ whole genome shotgun (WGS) entry which is preliminary data.</text>
</comment>
<dbReference type="PROSITE" id="PS01074">
    <property type="entry name" value="TERPENE_SYNTHASES"/>
    <property type="match status" value="1"/>
</dbReference>
<evidence type="ECO:0000259" key="15">
    <source>
        <dbReference type="Pfam" id="PF13243"/>
    </source>
</evidence>
<reference evidence="17" key="1">
    <citation type="submission" date="2023-04" db="EMBL/GenBank/DDBJ databases">
        <title>Candida boidinii NBRC 10035.</title>
        <authorList>
            <person name="Ichikawa N."/>
            <person name="Sato H."/>
            <person name="Tonouchi N."/>
        </authorList>
    </citation>
    <scope>NUCLEOTIDE SEQUENCE</scope>
    <source>
        <strain evidence="17">NBRC 10035</strain>
    </source>
</reference>
<dbReference type="GO" id="GO:0000250">
    <property type="term" value="F:lanosterol synthase activity"/>
    <property type="evidence" value="ECO:0007669"/>
    <property type="project" value="UniProtKB-EC"/>
</dbReference>
<dbReference type="FunFam" id="1.50.10.20:FF:000027">
    <property type="entry name" value="Terpene cyclase/mutase family member"/>
    <property type="match status" value="1"/>
</dbReference>
<evidence type="ECO:0000256" key="9">
    <source>
        <dbReference type="ARBA" id="ARBA00023098"/>
    </source>
</evidence>
<keyword evidence="9" id="KW-0443">Lipid metabolism</keyword>
<protein>
    <recommendedName>
        <fullName evidence="14">Terpene cyclase/mutase family member</fullName>
        <ecNumber evidence="14">5.4.99.-</ecNumber>
    </recommendedName>
</protein>
<dbReference type="PANTHER" id="PTHR11764:SF20">
    <property type="entry name" value="LANOSTEROL SYNTHASE"/>
    <property type="match status" value="1"/>
</dbReference>
<dbReference type="GO" id="GO:0016104">
    <property type="term" value="P:triterpenoid biosynthetic process"/>
    <property type="evidence" value="ECO:0007669"/>
    <property type="project" value="InterPro"/>
</dbReference>
<sequence length="727" mass="83555">MTKSFYSDSLGYPRTDETKWRLRTTELGAQRWEYLEKDDPADKQNICTKYHLDTQDFPRKELPKPTRVSESLTNTADFFSFIQDDNGIWPCFYKGPMFMTIGYIAVCYFTKNMPPEHIKHEIIRYIINTSHPVDGGWGLHEVDKSTCFGTSMNYVILRLLGVPKDHPVCERARKTLHRLGGALYNPHWGKAWLSVLNLYKWEGVNPAPSELFALPYALPIHPMKWWVHTRAIYIALGYLSSAEVQCECDPLIEEIRSEIYVKPYDKIDFSKNRNSVCGVDLYYPHTKILDFANSILVKYEKYIRPKSVLKYSNKKAYDLILKELQNTEYLCIAPVNAAFICITLFVEEGGNNSQNFQKAFDRMSEELFLGPIGMSVMGTNGTQVWDTAFAVQYYFAAGIAELPQYHDTIVKSFKFLIRSQFTEECVEGSFRDKRKGAWPFSTKEQGYTVSDCTAEAMKAIIMVMNSDSFKDVHHLYDVKRLEDAIDVLLSLQNVGSFHFGSYATYESIKATPLLELINPAEVFGNIMVEYPYVECTDSSVLGLTYFVKNYDYRKRDIQLSIDRAIKYICNSQEPDGSWYGSWGICYTYAGMFALESLHHVNCNYRNNEYVKKGCDFLVSRQLEDGGWGESMKSSEMHTYISTPESLVVQTSWVVIGLILADYPDQEVIYKGIELIISRQKSSGEFAFESIEGVFNHSCAIEYPNYKFLFTIKALGLYIKKYGDKSLN</sequence>
<dbReference type="InterPro" id="IPR032696">
    <property type="entry name" value="SQ_cyclase_C"/>
</dbReference>
<evidence type="ECO:0000256" key="10">
    <source>
        <dbReference type="ARBA" id="ARBA00023136"/>
    </source>
</evidence>
<gene>
    <name evidence="17" type="ORF">Cboi02_000056100</name>
</gene>
<evidence type="ECO:0000313" key="17">
    <source>
        <dbReference type="EMBL" id="GME67130.1"/>
    </source>
</evidence>
<dbReference type="NCBIfam" id="TIGR01787">
    <property type="entry name" value="squalene_cyclas"/>
    <property type="match status" value="1"/>
</dbReference>
<dbReference type="Pfam" id="PF13249">
    <property type="entry name" value="SQHop_cyclase_N"/>
    <property type="match status" value="1"/>
</dbReference>
<organism evidence="17 18">
    <name type="scientific">Candida boidinii</name>
    <name type="common">Yeast</name>
    <dbReference type="NCBI Taxonomy" id="5477"/>
    <lineage>
        <taxon>Eukaryota</taxon>
        <taxon>Fungi</taxon>
        <taxon>Dikarya</taxon>
        <taxon>Ascomycota</taxon>
        <taxon>Saccharomycotina</taxon>
        <taxon>Pichiomycetes</taxon>
        <taxon>Pichiales</taxon>
        <taxon>Pichiaceae</taxon>
        <taxon>Ogataea</taxon>
        <taxon>Ogataea/Candida clade</taxon>
    </lineage>
</organism>
<dbReference type="FunFam" id="1.50.10.20:FF:000003">
    <property type="entry name" value="Terpene cyclase/mutase family member"/>
    <property type="match status" value="1"/>
</dbReference>
<keyword evidence="10" id="KW-0472">Membrane</keyword>
<comment type="similarity">
    <text evidence="3 14">Belongs to the terpene cyclase/mutase family.</text>
</comment>
<evidence type="ECO:0000256" key="6">
    <source>
        <dbReference type="ARBA" id="ARBA00022737"/>
    </source>
</evidence>
<comment type="catalytic activity">
    <reaction evidence="12">
        <text>(S)-2,3-epoxysqualene = lanosterol</text>
        <dbReference type="Rhea" id="RHEA:14621"/>
        <dbReference type="ChEBI" id="CHEBI:15441"/>
        <dbReference type="ChEBI" id="CHEBI:16521"/>
        <dbReference type="EC" id="5.4.99.7"/>
    </reaction>
    <physiologicalReaction direction="left-to-right" evidence="12">
        <dbReference type="Rhea" id="RHEA:14622"/>
    </physiologicalReaction>
</comment>
<dbReference type="Proteomes" id="UP001165120">
    <property type="component" value="Unassembled WGS sequence"/>
</dbReference>
<dbReference type="PANTHER" id="PTHR11764">
    <property type="entry name" value="TERPENE CYCLASE/MUTASE FAMILY MEMBER"/>
    <property type="match status" value="1"/>
</dbReference>
<comment type="subcellular location">
    <subcellularLocation>
        <location evidence="1">Endoplasmic reticulum membrane</location>
        <topology evidence="1">Peripheral membrane protein</topology>
    </subcellularLocation>
    <subcellularLocation>
        <location evidence="2">Lipid droplet</location>
    </subcellularLocation>
</comment>
<evidence type="ECO:0000313" key="18">
    <source>
        <dbReference type="Proteomes" id="UP001165120"/>
    </source>
</evidence>
<name>A0A9W6WEK8_CANBO</name>
<keyword evidence="11 14" id="KW-0413">Isomerase</keyword>
<keyword evidence="7" id="KW-0256">Endoplasmic reticulum</keyword>
<dbReference type="InterPro" id="IPR008930">
    <property type="entry name" value="Terpenoid_cyclase/PrenylTrfase"/>
</dbReference>
<dbReference type="AlphaFoldDB" id="A0A9W6WEK8"/>
<keyword evidence="18" id="KW-1185">Reference proteome</keyword>
<evidence type="ECO:0000256" key="13">
    <source>
        <dbReference type="ARBA" id="ARBA00060682"/>
    </source>
</evidence>
<dbReference type="InterPro" id="IPR018333">
    <property type="entry name" value="Squalene_cyclase"/>
</dbReference>
<evidence type="ECO:0000256" key="14">
    <source>
        <dbReference type="RuleBase" id="RU362003"/>
    </source>
</evidence>
<evidence type="ECO:0000259" key="16">
    <source>
        <dbReference type="Pfam" id="PF13249"/>
    </source>
</evidence>
<evidence type="ECO:0000256" key="3">
    <source>
        <dbReference type="ARBA" id="ARBA00009755"/>
    </source>
</evidence>
<dbReference type="GO" id="GO:0006696">
    <property type="term" value="P:ergosterol biosynthetic process"/>
    <property type="evidence" value="ECO:0007669"/>
    <property type="project" value="TreeGrafter"/>
</dbReference>
<evidence type="ECO:0000256" key="12">
    <source>
        <dbReference type="ARBA" id="ARBA00051240"/>
    </source>
</evidence>
<evidence type="ECO:0000256" key="8">
    <source>
        <dbReference type="ARBA" id="ARBA00022955"/>
    </source>
</evidence>
<keyword evidence="4" id="KW-0444">Lipid biosynthesis</keyword>
<evidence type="ECO:0000256" key="7">
    <source>
        <dbReference type="ARBA" id="ARBA00022824"/>
    </source>
</evidence>
<dbReference type="SFLD" id="SFLDG01016">
    <property type="entry name" value="Prenyltransferase_Like_2"/>
    <property type="match status" value="1"/>
</dbReference>
<evidence type="ECO:0000256" key="4">
    <source>
        <dbReference type="ARBA" id="ARBA00022516"/>
    </source>
</evidence>
<evidence type="ECO:0000256" key="11">
    <source>
        <dbReference type="ARBA" id="ARBA00023235"/>
    </source>
</evidence>
<evidence type="ECO:0000256" key="5">
    <source>
        <dbReference type="ARBA" id="ARBA00022677"/>
    </source>
</evidence>
<evidence type="ECO:0000256" key="2">
    <source>
        <dbReference type="ARBA" id="ARBA00004502"/>
    </source>
</evidence>
<accession>A0A9W6WEK8</accession>